<dbReference type="Pfam" id="PF00071">
    <property type="entry name" value="Ras"/>
    <property type="match status" value="1"/>
</dbReference>
<organism evidence="12 13">
    <name type="scientific">Amphimedon queenslandica</name>
    <name type="common">Sponge</name>
    <dbReference type="NCBI Taxonomy" id="400682"/>
    <lineage>
        <taxon>Eukaryota</taxon>
        <taxon>Metazoa</taxon>
        <taxon>Porifera</taxon>
        <taxon>Demospongiae</taxon>
        <taxon>Heteroscleromorpha</taxon>
        <taxon>Haplosclerida</taxon>
        <taxon>Niphatidae</taxon>
        <taxon>Amphimedon</taxon>
    </lineage>
</organism>
<dbReference type="InterPro" id="IPR001806">
    <property type="entry name" value="Small_GTPase"/>
</dbReference>
<evidence type="ECO:0000256" key="6">
    <source>
        <dbReference type="ARBA" id="ARBA00022741"/>
    </source>
</evidence>
<dbReference type="KEGG" id="aqu:100636028"/>
<keyword evidence="13" id="KW-1185">Reference proteome</keyword>
<dbReference type="GeneID" id="100636028"/>
<dbReference type="InterPro" id="IPR020849">
    <property type="entry name" value="Small_GTPase_Ras-type"/>
</dbReference>
<dbReference type="SUPFAM" id="SSF52540">
    <property type="entry name" value="P-loop containing nucleoside triphosphate hydrolases"/>
    <property type="match status" value="1"/>
</dbReference>
<keyword evidence="7" id="KW-0378">Hydrolase</keyword>
<keyword evidence="6" id="KW-0547">Nucleotide-binding</keyword>
<dbReference type="PANTHER" id="PTHR24070">
    <property type="entry name" value="RAS, DI-RAS, AND RHEB FAMILY MEMBERS OF SMALL GTPASE SUPERFAMILY"/>
    <property type="match status" value="1"/>
</dbReference>
<evidence type="ECO:0000256" key="2">
    <source>
        <dbReference type="ARBA" id="ARBA00008344"/>
    </source>
</evidence>
<keyword evidence="4" id="KW-1003">Cell membrane</keyword>
<dbReference type="PROSITE" id="PS51421">
    <property type="entry name" value="RAS"/>
    <property type="match status" value="1"/>
</dbReference>
<evidence type="ECO:0000256" key="9">
    <source>
        <dbReference type="ARBA" id="ARBA00023136"/>
    </source>
</evidence>
<dbReference type="GO" id="GO:0005525">
    <property type="term" value="F:GTP binding"/>
    <property type="evidence" value="ECO:0007669"/>
    <property type="project" value="UniProtKB-KW"/>
</dbReference>
<comment type="similarity">
    <text evidence="2">Belongs to the small GTPase superfamily. Ras family.</text>
</comment>
<protein>
    <recommendedName>
        <fullName evidence="3">small monomeric GTPase</fullName>
        <ecNumber evidence="3">3.6.5.2</ecNumber>
    </recommendedName>
</protein>
<dbReference type="AlphaFoldDB" id="A0AAN0IDI0"/>
<accession>A0AAN0IDI0</accession>
<proteinExistence type="inferred from homology"/>
<evidence type="ECO:0000256" key="4">
    <source>
        <dbReference type="ARBA" id="ARBA00022475"/>
    </source>
</evidence>
<evidence type="ECO:0000256" key="8">
    <source>
        <dbReference type="ARBA" id="ARBA00023134"/>
    </source>
</evidence>
<dbReference type="FunFam" id="3.40.50.300:FF:000203">
    <property type="entry name" value="Putative ras-related protein ral-a"/>
    <property type="match status" value="1"/>
</dbReference>
<dbReference type="GO" id="GO:0007165">
    <property type="term" value="P:signal transduction"/>
    <property type="evidence" value="ECO:0007669"/>
    <property type="project" value="InterPro"/>
</dbReference>
<keyword evidence="9" id="KW-0472">Membrane</keyword>
<dbReference type="NCBIfam" id="TIGR00231">
    <property type="entry name" value="small_GTP"/>
    <property type="match status" value="1"/>
</dbReference>
<dbReference type="CDD" id="cd04139">
    <property type="entry name" value="RalA_RalB"/>
    <property type="match status" value="1"/>
</dbReference>
<dbReference type="PROSITE" id="PS51420">
    <property type="entry name" value="RHO"/>
    <property type="match status" value="1"/>
</dbReference>
<dbReference type="PROSITE" id="PS51419">
    <property type="entry name" value="RAB"/>
    <property type="match status" value="1"/>
</dbReference>
<comment type="subcellular location">
    <subcellularLocation>
        <location evidence="1">Cell membrane</location>
        <topology evidence="1">Lipid-anchor</topology>
        <orientation evidence="1">Cytoplasmic side</orientation>
    </subcellularLocation>
</comment>
<keyword evidence="5" id="KW-0488">Methylation</keyword>
<dbReference type="SMART" id="SM00176">
    <property type="entry name" value="RAN"/>
    <property type="match status" value="1"/>
</dbReference>
<evidence type="ECO:0000256" key="7">
    <source>
        <dbReference type="ARBA" id="ARBA00022801"/>
    </source>
</evidence>
<dbReference type="SMART" id="SM00175">
    <property type="entry name" value="RAB"/>
    <property type="match status" value="1"/>
</dbReference>
<dbReference type="RefSeq" id="XP_003386097.2">
    <property type="nucleotide sequence ID" value="XM_003386049.3"/>
</dbReference>
<evidence type="ECO:0000256" key="11">
    <source>
        <dbReference type="ARBA" id="ARBA00023289"/>
    </source>
</evidence>
<evidence type="ECO:0000313" key="13">
    <source>
        <dbReference type="Proteomes" id="UP000007879"/>
    </source>
</evidence>
<dbReference type="Proteomes" id="UP000007879">
    <property type="component" value="Unassembled WGS sequence"/>
</dbReference>
<dbReference type="EnsemblMetazoa" id="XM_003386049.3">
    <property type="protein sequence ID" value="XP_003386097.2"/>
    <property type="gene ID" value="LOC100636028"/>
</dbReference>
<evidence type="ECO:0000256" key="10">
    <source>
        <dbReference type="ARBA" id="ARBA00023288"/>
    </source>
</evidence>
<dbReference type="GO" id="GO:0005886">
    <property type="term" value="C:plasma membrane"/>
    <property type="evidence" value="ECO:0007669"/>
    <property type="project" value="UniProtKB-SubCell"/>
</dbReference>
<keyword evidence="8" id="KW-0342">GTP-binding</keyword>
<evidence type="ECO:0000256" key="1">
    <source>
        <dbReference type="ARBA" id="ARBA00004342"/>
    </source>
</evidence>
<dbReference type="GO" id="GO:0003925">
    <property type="term" value="F:G protein activity"/>
    <property type="evidence" value="ECO:0007669"/>
    <property type="project" value="UniProtKB-EC"/>
</dbReference>
<dbReference type="SMART" id="SM00174">
    <property type="entry name" value="RHO"/>
    <property type="match status" value="1"/>
</dbReference>
<evidence type="ECO:0000313" key="12">
    <source>
        <dbReference type="EnsemblMetazoa" id="XP_003386097.2"/>
    </source>
</evidence>
<dbReference type="InterPro" id="IPR027417">
    <property type="entry name" value="P-loop_NTPase"/>
</dbReference>
<evidence type="ECO:0000256" key="3">
    <source>
        <dbReference type="ARBA" id="ARBA00011984"/>
    </source>
</evidence>
<dbReference type="PRINTS" id="PR00449">
    <property type="entry name" value="RASTRNSFRMNG"/>
</dbReference>
<dbReference type="Gene3D" id="3.40.50.300">
    <property type="entry name" value="P-loop containing nucleotide triphosphate hydrolases"/>
    <property type="match status" value="1"/>
</dbReference>
<dbReference type="InterPro" id="IPR005225">
    <property type="entry name" value="Small_GTP-bd"/>
</dbReference>
<keyword evidence="10" id="KW-0449">Lipoprotein</keyword>
<dbReference type="SMART" id="SM00173">
    <property type="entry name" value="RAS"/>
    <property type="match status" value="1"/>
</dbReference>
<reference evidence="12" key="2">
    <citation type="submission" date="2024-06" db="UniProtKB">
        <authorList>
            <consortium name="EnsemblMetazoa"/>
        </authorList>
    </citation>
    <scope>IDENTIFICATION</scope>
</reference>
<sequence>MTIDLASLFSQGTAEMSKRKGKGKLPVHRVIMVGPEGVGKNALTLQFMYSEFVENYEPTKADNYRKKATVSGQECQIDILDTAGQEDYAVIRDNYFRAGEGFICVFSVTERETFEGMKDFREQVLRVKVDDKVPMILVGNKIDLQDQRVVSFDEAKALAHSWGIPYEETSAKTKLNVEKVYYDLVLAIKEKKDSKKDSVNETNQKKKKKSKCVIL</sequence>
<evidence type="ECO:0000256" key="5">
    <source>
        <dbReference type="ARBA" id="ARBA00022481"/>
    </source>
</evidence>
<keyword evidence="11" id="KW-0636">Prenylation</keyword>
<dbReference type="EC" id="3.6.5.2" evidence="3"/>
<reference evidence="13" key="1">
    <citation type="journal article" date="2010" name="Nature">
        <title>The Amphimedon queenslandica genome and the evolution of animal complexity.</title>
        <authorList>
            <person name="Srivastava M."/>
            <person name="Simakov O."/>
            <person name="Chapman J."/>
            <person name="Fahey B."/>
            <person name="Gauthier M.E."/>
            <person name="Mitros T."/>
            <person name="Richards G.S."/>
            <person name="Conaco C."/>
            <person name="Dacre M."/>
            <person name="Hellsten U."/>
            <person name="Larroux C."/>
            <person name="Putnam N.H."/>
            <person name="Stanke M."/>
            <person name="Adamska M."/>
            <person name="Darling A."/>
            <person name="Degnan S.M."/>
            <person name="Oakley T.H."/>
            <person name="Plachetzki D.C."/>
            <person name="Zhai Y."/>
            <person name="Adamski M."/>
            <person name="Calcino A."/>
            <person name="Cummins S.F."/>
            <person name="Goodstein D.M."/>
            <person name="Harris C."/>
            <person name="Jackson D.J."/>
            <person name="Leys S.P."/>
            <person name="Shu S."/>
            <person name="Woodcroft B.J."/>
            <person name="Vervoort M."/>
            <person name="Kosik K.S."/>
            <person name="Manning G."/>
            <person name="Degnan B.M."/>
            <person name="Rokhsar D.S."/>
        </authorList>
    </citation>
    <scope>NUCLEOTIDE SEQUENCE [LARGE SCALE GENOMIC DNA]</scope>
</reference>
<name>A0AAN0IDI0_AMPQE</name>